<gene>
    <name evidence="3" type="ORF">H8E23_10460</name>
</gene>
<name>A0A8J6TM88_9BACT</name>
<dbReference type="Gene3D" id="1.10.30.50">
    <property type="match status" value="1"/>
</dbReference>
<evidence type="ECO:0008006" key="5">
    <source>
        <dbReference type="Google" id="ProtNLM"/>
    </source>
</evidence>
<sequence length="198" mass="23290">MPLGSKSSMSYPFYHMRSEAFWHLVPHKDCQDQPGLTVSSMVKLRQIYAGAKLDEKLFQSMCNPQAREQLRSILIETYFAPEIRLKLMEQGHLNFAAYRYSKKLLKVAERKELFEKPKEESDWQQRIRDQGFRRTIVILYKHRCALCGIRMLTPEGHTIVDAAHVKPWSESFDDRPTNGMALCKPYRCIKNMPKIYFI</sequence>
<feature type="domain" description="HNH nuclease" evidence="1">
    <location>
        <begin position="144"/>
        <end position="184"/>
    </location>
</feature>
<accession>A0A8J6TM88</accession>
<evidence type="ECO:0000259" key="2">
    <source>
        <dbReference type="Pfam" id="PF26340"/>
    </source>
</evidence>
<dbReference type="Proteomes" id="UP000603434">
    <property type="component" value="Unassembled WGS sequence"/>
</dbReference>
<dbReference type="Pfam" id="PF13391">
    <property type="entry name" value="HNH_2"/>
    <property type="match status" value="1"/>
</dbReference>
<evidence type="ECO:0000313" key="3">
    <source>
        <dbReference type="EMBL" id="MBC8361809.1"/>
    </source>
</evidence>
<dbReference type="AlphaFoldDB" id="A0A8J6TM88"/>
<organism evidence="3 4">
    <name type="scientific">Candidatus Desulfatibia profunda</name>
    <dbReference type="NCBI Taxonomy" id="2841695"/>
    <lineage>
        <taxon>Bacteria</taxon>
        <taxon>Pseudomonadati</taxon>
        <taxon>Thermodesulfobacteriota</taxon>
        <taxon>Desulfobacteria</taxon>
        <taxon>Desulfobacterales</taxon>
        <taxon>Desulfobacterales incertae sedis</taxon>
        <taxon>Candidatus Desulfatibia</taxon>
    </lineage>
</organism>
<evidence type="ECO:0000259" key="1">
    <source>
        <dbReference type="Pfam" id="PF13391"/>
    </source>
</evidence>
<dbReference type="InterPro" id="IPR003615">
    <property type="entry name" value="HNH_nuc"/>
</dbReference>
<dbReference type="InterPro" id="IPR058813">
    <property type="entry name" value="DNA-SBD_ScoMcrA"/>
</dbReference>
<feature type="domain" description="ScoMcrA-like DNA sulfur-binding" evidence="2">
    <location>
        <begin position="5"/>
        <end position="90"/>
    </location>
</feature>
<reference evidence="3 4" key="1">
    <citation type="submission" date="2020-08" db="EMBL/GenBank/DDBJ databases">
        <title>Bridging the membrane lipid divide: bacteria of the FCB group superphylum have the potential to synthesize archaeal ether lipids.</title>
        <authorList>
            <person name="Villanueva L."/>
            <person name="Von Meijenfeldt F.A.B."/>
            <person name="Westbye A.B."/>
            <person name="Yadav S."/>
            <person name="Hopmans E.C."/>
            <person name="Dutilh B.E."/>
            <person name="Sinninghe Damste J.S."/>
        </authorList>
    </citation>
    <scope>NUCLEOTIDE SEQUENCE [LARGE SCALE GENOMIC DNA]</scope>
    <source>
        <strain evidence="3">NIOZ-UU30</strain>
    </source>
</reference>
<proteinExistence type="predicted"/>
<protein>
    <recommendedName>
        <fullName evidence="5">HNH nuclease domain-containing protein</fullName>
    </recommendedName>
</protein>
<dbReference type="CDD" id="cd00085">
    <property type="entry name" value="HNHc"/>
    <property type="match status" value="1"/>
</dbReference>
<comment type="caution">
    <text evidence="3">The sequence shown here is derived from an EMBL/GenBank/DDBJ whole genome shotgun (WGS) entry which is preliminary data.</text>
</comment>
<evidence type="ECO:0000313" key="4">
    <source>
        <dbReference type="Proteomes" id="UP000603434"/>
    </source>
</evidence>
<dbReference type="EMBL" id="JACNJH010000153">
    <property type="protein sequence ID" value="MBC8361809.1"/>
    <property type="molecule type" value="Genomic_DNA"/>
</dbReference>
<dbReference type="Pfam" id="PF26340">
    <property type="entry name" value="DNA-SBD_ScoMcrA"/>
    <property type="match status" value="1"/>
</dbReference>